<name>A0A135UJC1_9PEZI</name>
<gene>
    <name evidence="2" type="ORF">CSAL01_07073</name>
</gene>
<proteinExistence type="predicted"/>
<accession>A0A135UJC1</accession>
<dbReference type="Proteomes" id="UP000070121">
    <property type="component" value="Unassembled WGS sequence"/>
</dbReference>
<organism evidence="2 3">
    <name type="scientific">Colletotrichum salicis</name>
    <dbReference type="NCBI Taxonomy" id="1209931"/>
    <lineage>
        <taxon>Eukaryota</taxon>
        <taxon>Fungi</taxon>
        <taxon>Dikarya</taxon>
        <taxon>Ascomycota</taxon>
        <taxon>Pezizomycotina</taxon>
        <taxon>Sordariomycetes</taxon>
        <taxon>Hypocreomycetidae</taxon>
        <taxon>Glomerellales</taxon>
        <taxon>Glomerellaceae</taxon>
        <taxon>Colletotrichum</taxon>
        <taxon>Colletotrichum acutatum species complex</taxon>
    </lineage>
</organism>
<feature type="compositionally biased region" description="Basic and acidic residues" evidence="1">
    <location>
        <begin position="125"/>
        <end position="134"/>
    </location>
</feature>
<reference evidence="2 3" key="1">
    <citation type="submission" date="2014-02" db="EMBL/GenBank/DDBJ databases">
        <title>The genome sequence of Colletotrichum salicis CBS 607.94.</title>
        <authorList>
            <person name="Baroncelli R."/>
            <person name="Thon M.R."/>
        </authorList>
    </citation>
    <scope>NUCLEOTIDE SEQUENCE [LARGE SCALE GENOMIC DNA]</scope>
    <source>
        <strain evidence="2 3">CBS 607.94</strain>
    </source>
</reference>
<protein>
    <submittedName>
        <fullName evidence="2">Uncharacterized protein</fullName>
    </submittedName>
</protein>
<dbReference type="AlphaFoldDB" id="A0A135UJC1"/>
<dbReference type="OrthoDB" id="4847031at2759"/>
<feature type="region of interest" description="Disordered" evidence="1">
    <location>
        <begin position="1"/>
        <end position="87"/>
    </location>
</feature>
<feature type="compositionally biased region" description="Polar residues" evidence="1">
    <location>
        <begin position="104"/>
        <end position="119"/>
    </location>
</feature>
<dbReference type="EMBL" id="JFFI01001385">
    <property type="protein sequence ID" value="KXH60447.1"/>
    <property type="molecule type" value="Genomic_DNA"/>
</dbReference>
<keyword evidence="3" id="KW-1185">Reference proteome</keyword>
<sequence length="134" mass="14008">MVNTRHSTSALQGHPLSTGSCIGAQAGSAASSMNPIVDDTSRHGKHESAEMWHPTPSLAAFVDAVQSSHERLADRSTSGKQARMERKLAAANALSAIPWLDSLSQPRKLSGGQKSQQVTGLIGENKGDSGKGGY</sequence>
<evidence type="ECO:0000313" key="2">
    <source>
        <dbReference type="EMBL" id="KXH60447.1"/>
    </source>
</evidence>
<dbReference type="PROSITE" id="PS51257">
    <property type="entry name" value="PROKAR_LIPOPROTEIN"/>
    <property type="match status" value="1"/>
</dbReference>
<evidence type="ECO:0000313" key="3">
    <source>
        <dbReference type="Proteomes" id="UP000070121"/>
    </source>
</evidence>
<comment type="caution">
    <text evidence="2">The sequence shown here is derived from an EMBL/GenBank/DDBJ whole genome shotgun (WGS) entry which is preliminary data.</text>
</comment>
<evidence type="ECO:0000256" key="1">
    <source>
        <dbReference type="SAM" id="MobiDB-lite"/>
    </source>
</evidence>
<feature type="compositionally biased region" description="Basic and acidic residues" evidence="1">
    <location>
        <begin position="39"/>
        <end position="50"/>
    </location>
</feature>
<feature type="compositionally biased region" description="Polar residues" evidence="1">
    <location>
        <begin position="1"/>
        <end position="20"/>
    </location>
</feature>
<feature type="region of interest" description="Disordered" evidence="1">
    <location>
        <begin position="104"/>
        <end position="134"/>
    </location>
</feature>